<dbReference type="RefSeq" id="WP_012829484.1">
    <property type="nucleotide sequence ID" value="NC_013440.1"/>
</dbReference>
<evidence type="ECO:0000256" key="4">
    <source>
        <dbReference type="ARBA" id="ARBA00022960"/>
    </source>
</evidence>
<evidence type="ECO:0000256" key="7">
    <source>
        <dbReference type="SAM" id="MobiDB-lite"/>
    </source>
</evidence>
<dbReference type="InterPro" id="IPR038063">
    <property type="entry name" value="Transpep_catalytic_dom"/>
</dbReference>
<dbReference type="CDD" id="cd16913">
    <property type="entry name" value="YkuD_like"/>
    <property type="match status" value="1"/>
</dbReference>
<dbReference type="GO" id="GO:0004180">
    <property type="term" value="F:carboxypeptidase activity"/>
    <property type="evidence" value="ECO:0007669"/>
    <property type="project" value="UniProtKB-ARBA"/>
</dbReference>
<feature type="compositionally biased region" description="Low complexity" evidence="7">
    <location>
        <begin position="108"/>
        <end position="129"/>
    </location>
</feature>
<keyword evidence="3" id="KW-0808">Transferase</keyword>
<feature type="compositionally biased region" description="Basic and acidic residues" evidence="7">
    <location>
        <begin position="130"/>
        <end position="141"/>
    </location>
</feature>
<evidence type="ECO:0000256" key="3">
    <source>
        <dbReference type="ARBA" id="ARBA00022679"/>
    </source>
</evidence>
<gene>
    <name evidence="8" type="ordered locus">Hoch_4392</name>
</gene>
<dbReference type="GO" id="GO:0009252">
    <property type="term" value="P:peptidoglycan biosynthetic process"/>
    <property type="evidence" value="ECO:0007669"/>
    <property type="project" value="UniProtKB-UniPathway"/>
</dbReference>
<accession>D0LNI1</accession>
<keyword evidence="4" id="KW-0133">Cell shape</keyword>
<protein>
    <submittedName>
        <fullName evidence="8">Peptidoglycan-binding domain 1 protein</fullName>
    </submittedName>
</protein>
<feature type="compositionally biased region" description="Low complexity" evidence="7">
    <location>
        <begin position="142"/>
        <end position="153"/>
    </location>
</feature>
<dbReference type="UniPathway" id="UPA00219"/>
<dbReference type="AlphaFoldDB" id="D0LNI1"/>
<dbReference type="KEGG" id="hoh:Hoch_4392"/>
<evidence type="ECO:0000313" key="8">
    <source>
        <dbReference type="EMBL" id="ACY16886.1"/>
    </source>
</evidence>
<dbReference type="OrthoDB" id="5481135at2"/>
<evidence type="ECO:0000256" key="2">
    <source>
        <dbReference type="ARBA" id="ARBA00005992"/>
    </source>
</evidence>
<evidence type="ECO:0000256" key="5">
    <source>
        <dbReference type="ARBA" id="ARBA00022984"/>
    </source>
</evidence>
<dbReference type="eggNOG" id="ENOG503011F">
    <property type="taxonomic scope" value="Bacteria"/>
</dbReference>
<dbReference type="STRING" id="502025.Hoch_4392"/>
<reference evidence="8 9" key="1">
    <citation type="journal article" date="2010" name="Stand. Genomic Sci.">
        <title>Complete genome sequence of Haliangium ochraceum type strain (SMP-2).</title>
        <authorList>
            <consortium name="US DOE Joint Genome Institute (JGI-PGF)"/>
            <person name="Ivanova N."/>
            <person name="Daum C."/>
            <person name="Lang E."/>
            <person name="Abt B."/>
            <person name="Kopitz M."/>
            <person name="Saunders E."/>
            <person name="Lapidus A."/>
            <person name="Lucas S."/>
            <person name="Glavina Del Rio T."/>
            <person name="Nolan M."/>
            <person name="Tice H."/>
            <person name="Copeland A."/>
            <person name="Cheng J.F."/>
            <person name="Chen F."/>
            <person name="Bruce D."/>
            <person name="Goodwin L."/>
            <person name="Pitluck S."/>
            <person name="Mavromatis K."/>
            <person name="Pati A."/>
            <person name="Mikhailova N."/>
            <person name="Chen A."/>
            <person name="Palaniappan K."/>
            <person name="Land M."/>
            <person name="Hauser L."/>
            <person name="Chang Y.J."/>
            <person name="Jeffries C.D."/>
            <person name="Detter J.C."/>
            <person name="Brettin T."/>
            <person name="Rohde M."/>
            <person name="Goker M."/>
            <person name="Bristow J."/>
            <person name="Markowitz V."/>
            <person name="Eisen J.A."/>
            <person name="Hugenholtz P."/>
            <person name="Kyrpides N.C."/>
            <person name="Klenk H.P."/>
        </authorList>
    </citation>
    <scope>NUCLEOTIDE SEQUENCE [LARGE SCALE GENOMIC DNA]</scope>
    <source>
        <strain evidence="9">DSM 14365 / CIP 107738 / JCM 11303 / AJ 13395 / SMP-2</strain>
    </source>
</reference>
<keyword evidence="9" id="KW-1185">Reference proteome</keyword>
<dbReference type="EMBL" id="CP001804">
    <property type="protein sequence ID" value="ACY16886.1"/>
    <property type="molecule type" value="Genomic_DNA"/>
</dbReference>
<dbReference type="HOGENOM" id="CLU_445954_0_0_7"/>
<keyword evidence="6" id="KW-0961">Cell wall biogenesis/degradation</keyword>
<evidence type="ECO:0000256" key="1">
    <source>
        <dbReference type="ARBA" id="ARBA00004752"/>
    </source>
</evidence>
<sequence>MRYFLVPAAFLSLTTACNGHPSTTPGAIPRAPEVKASAQASAPAGAAQPTETRRALACEDPVLHFADGQPQGLLCPDDARARGLVVVDFSDDWTPTALAAGPLYQPPSSADADATTANADSADADANSADVDRVGNGELAERAPSPARSARGGETLAAPSETADEDAVPDGPMDVPDYHDTYVALANERFEDAGADAEMAAADRYLELYGIFPSLSVLRTRLAEDERYRCHDDIDNGAISAMSGTMWQEKASAAVQRVRQTTILRNGLERQRAQRKLASLDELAGESAYFRKAVARLAYRENVQEAISAIEAHLVCDGLLSQKRQDQLFDWHTGKALGLFQRRYLVVANGQLDEPTRTAMITDRRELDFRDALRVLRERVVAATGLIADGSARNQPELVLGRLLDPPAMYAVHGHKPLAKGAPDLIHPATEAAARHLGWTDLGGVRGFLDQYAEHAQRSLRVALALPAQPAYHSEHMDLRVEIDRGDIWYDARPRHRKIKRRPAMILWAKVEGGEEIALIRWPTTIGGWEKERLPGGRVVDRFKESDVGPRIWRDFYVAPAWFPPPTTPDDDLVRRQWNGVYTLKRDTVGPGYRSAYGLAMFVHHMVVPGRDGDRLYDKSIRVHGSSNYPSIVRSTSHGCHRMFNHLVLRLASFMLEHREHRRHGEEVRNYQRVVRKGGYKVLRARSRGYRFELVPPVPVEVNRGRVLSQRKAPPRWAR</sequence>
<evidence type="ECO:0000313" key="9">
    <source>
        <dbReference type="Proteomes" id="UP000001880"/>
    </source>
</evidence>
<comment type="similarity">
    <text evidence="2">Belongs to the YkuD family.</text>
</comment>
<dbReference type="SUPFAM" id="SSF141523">
    <property type="entry name" value="L,D-transpeptidase catalytic domain-like"/>
    <property type="match status" value="1"/>
</dbReference>
<dbReference type="PROSITE" id="PS51257">
    <property type="entry name" value="PROKAR_LIPOPROTEIN"/>
    <property type="match status" value="1"/>
</dbReference>
<organism evidence="8 9">
    <name type="scientific">Haliangium ochraceum (strain DSM 14365 / JCM 11303 / SMP-2)</name>
    <dbReference type="NCBI Taxonomy" id="502025"/>
    <lineage>
        <taxon>Bacteria</taxon>
        <taxon>Pseudomonadati</taxon>
        <taxon>Myxococcota</taxon>
        <taxon>Polyangia</taxon>
        <taxon>Haliangiales</taxon>
        <taxon>Kofleriaceae</taxon>
        <taxon>Haliangium</taxon>
    </lineage>
</organism>
<dbReference type="GO" id="GO:0008360">
    <property type="term" value="P:regulation of cell shape"/>
    <property type="evidence" value="ECO:0007669"/>
    <property type="project" value="UniProtKB-KW"/>
</dbReference>
<feature type="region of interest" description="Disordered" evidence="7">
    <location>
        <begin position="98"/>
        <end position="176"/>
    </location>
</feature>
<keyword evidence="5" id="KW-0573">Peptidoglycan synthesis</keyword>
<proteinExistence type="inferred from homology"/>
<name>D0LNI1_HALO1</name>
<evidence type="ECO:0000256" key="6">
    <source>
        <dbReference type="ARBA" id="ARBA00023316"/>
    </source>
</evidence>
<dbReference type="Proteomes" id="UP000001880">
    <property type="component" value="Chromosome"/>
</dbReference>
<dbReference type="GO" id="GO:0016740">
    <property type="term" value="F:transferase activity"/>
    <property type="evidence" value="ECO:0007669"/>
    <property type="project" value="UniProtKB-KW"/>
</dbReference>
<comment type="pathway">
    <text evidence="1">Cell wall biogenesis; peptidoglycan biosynthesis.</text>
</comment>
<dbReference type="GO" id="GO:0071555">
    <property type="term" value="P:cell wall organization"/>
    <property type="evidence" value="ECO:0007669"/>
    <property type="project" value="UniProtKB-KW"/>
</dbReference>
<dbReference type="InterPro" id="IPR005490">
    <property type="entry name" value="LD_TPept_cat_dom"/>
</dbReference>